<feature type="transmembrane region" description="Helical" evidence="5">
    <location>
        <begin position="139"/>
        <end position="160"/>
    </location>
</feature>
<evidence type="ECO:0000256" key="1">
    <source>
        <dbReference type="ARBA" id="ARBA00004141"/>
    </source>
</evidence>
<accession>A0A5B8FVU4</accession>
<feature type="transmembrane region" description="Helical" evidence="5">
    <location>
        <begin position="172"/>
        <end position="195"/>
    </location>
</feature>
<dbReference type="OrthoDB" id="9858821at2"/>
<dbReference type="KEGG" id="ppru:FDP22_14840"/>
<gene>
    <name evidence="7" type="ORF">FDP22_14840</name>
</gene>
<evidence type="ECO:0000256" key="3">
    <source>
        <dbReference type="ARBA" id="ARBA00022989"/>
    </source>
</evidence>
<proteinExistence type="predicted"/>
<feature type="transmembrane region" description="Helical" evidence="5">
    <location>
        <begin position="77"/>
        <end position="100"/>
    </location>
</feature>
<dbReference type="EMBL" id="CP040818">
    <property type="protein sequence ID" value="QDL92946.1"/>
    <property type="molecule type" value="Genomic_DNA"/>
</dbReference>
<keyword evidence="8" id="KW-1185">Reference proteome</keyword>
<organism evidence="7 8">
    <name type="scientific">Paroceanicella profunda</name>
    <dbReference type="NCBI Taxonomy" id="2579971"/>
    <lineage>
        <taxon>Bacteria</taxon>
        <taxon>Pseudomonadati</taxon>
        <taxon>Pseudomonadota</taxon>
        <taxon>Alphaproteobacteria</taxon>
        <taxon>Rhodobacterales</taxon>
        <taxon>Paracoccaceae</taxon>
        <taxon>Paroceanicella</taxon>
    </lineage>
</organism>
<dbReference type="RefSeq" id="WP_138578259.1">
    <property type="nucleotide sequence ID" value="NZ_CP040818.1"/>
</dbReference>
<evidence type="ECO:0000259" key="6">
    <source>
        <dbReference type="Pfam" id="PF04893"/>
    </source>
</evidence>
<evidence type="ECO:0000256" key="2">
    <source>
        <dbReference type="ARBA" id="ARBA00022692"/>
    </source>
</evidence>
<feature type="transmembrane region" description="Helical" evidence="5">
    <location>
        <begin position="112"/>
        <end position="133"/>
    </location>
</feature>
<keyword evidence="2 5" id="KW-0812">Transmembrane</keyword>
<dbReference type="AlphaFoldDB" id="A0A5B8FVU4"/>
<comment type="subcellular location">
    <subcellularLocation>
        <location evidence="1">Membrane</location>
        <topology evidence="1">Multi-pass membrane protein</topology>
    </subcellularLocation>
</comment>
<evidence type="ECO:0000256" key="4">
    <source>
        <dbReference type="ARBA" id="ARBA00023136"/>
    </source>
</evidence>
<evidence type="ECO:0000313" key="8">
    <source>
        <dbReference type="Proteomes" id="UP000305888"/>
    </source>
</evidence>
<name>A0A5B8FVU4_9RHOB</name>
<evidence type="ECO:0000313" key="7">
    <source>
        <dbReference type="EMBL" id="QDL92946.1"/>
    </source>
</evidence>
<evidence type="ECO:0000256" key="5">
    <source>
        <dbReference type="SAM" id="Phobius"/>
    </source>
</evidence>
<dbReference type="Proteomes" id="UP000305888">
    <property type="component" value="Chromosome"/>
</dbReference>
<keyword evidence="3 5" id="KW-1133">Transmembrane helix</keyword>
<feature type="transmembrane region" description="Helical" evidence="5">
    <location>
        <begin position="24"/>
        <end position="57"/>
    </location>
</feature>
<dbReference type="Pfam" id="PF04893">
    <property type="entry name" value="Yip1"/>
    <property type="match status" value="1"/>
</dbReference>
<dbReference type="GO" id="GO:0016020">
    <property type="term" value="C:membrane"/>
    <property type="evidence" value="ECO:0007669"/>
    <property type="project" value="UniProtKB-SubCell"/>
</dbReference>
<reference evidence="7 8" key="1">
    <citation type="submission" date="2019-06" db="EMBL/GenBank/DDBJ databases">
        <title>Genome sequence of Rhodobacteraceae bacterium D4M1.</title>
        <authorList>
            <person name="Cao J."/>
        </authorList>
    </citation>
    <scope>NUCLEOTIDE SEQUENCE [LARGE SCALE GENOMIC DNA]</scope>
    <source>
        <strain evidence="7 8">D4M1</strain>
    </source>
</reference>
<protein>
    <recommendedName>
        <fullName evidence="6">Yip1 domain-containing protein</fullName>
    </recommendedName>
</protein>
<sequence length="200" mass="20673">MSETFSLGNAVWNSVTAPRAAARAILGAGFGLGTIALIIATSIVIDVLVYQVVTLITPPPPGDTDPALLELMQVPGISVLGIALRLVSIFILAGAVALGGKFSRHPAPFPRILTAVAWFGLVMSLLGIVQSILLFAVPGLMVVVSLGFIALQLWLFSSFIAEALRVERVGRVAMVTVIVSLVLSALVFMGAVATAPSGGI</sequence>
<feature type="domain" description="Yip1" evidence="6">
    <location>
        <begin position="12"/>
        <end position="188"/>
    </location>
</feature>
<dbReference type="InterPro" id="IPR006977">
    <property type="entry name" value="Yip1_dom"/>
</dbReference>
<keyword evidence="4 5" id="KW-0472">Membrane</keyword>